<name>A0A1G7E8P5_9FLAO</name>
<dbReference type="AlphaFoldDB" id="A0A1G7E8P5"/>
<gene>
    <name evidence="1" type="ORF">SAMN05421636_10682</name>
</gene>
<dbReference type="RefSeq" id="WP_091869161.1">
    <property type="nucleotide sequence ID" value="NZ_FNAO01000006.1"/>
</dbReference>
<organism evidence="1 2">
    <name type="scientific">Pricia antarctica</name>
    <dbReference type="NCBI Taxonomy" id="641691"/>
    <lineage>
        <taxon>Bacteria</taxon>
        <taxon>Pseudomonadati</taxon>
        <taxon>Bacteroidota</taxon>
        <taxon>Flavobacteriia</taxon>
        <taxon>Flavobacteriales</taxon>
        <taxon>Flavobacteriaceae</taxon>
        <taxon>Pricia</taxon>
    </lineage>
</organism>
<evidence type="ECO:0000313" key="1">
    <source>
        <dbReference type="EMBL" id="SDE60084.1"/>
    </source>
</evidence>
<proteinExistence type="predicted"/>
<sequence>MNTAPTSSDLSRVKPTGATFKKTKYRYRLVDYKNEQHKTDILLSQTKCNLEVLPVGIMVLGNFTANFRTIPVIKDEIESITLIRGKEVIDTFPLSPMHILSKLGVPNSISRYLSILPSEYRISETQIIIKCRECQLTMITSGNRYESLLRSFKKEGYDKQLDLIEKPSINLLSYSADSVL</sequence>
<accession>A0A1G7E8P5</accession>
<reference evidence="1 2" key="1">
    <citation type="submission" date="2016-10" db="EMBL/GenBank/DDBJ databases">
        <authorList>
            <person name="de Groot N.N."/>
        </authorList>
    </citation>
    <scope>NUCLEOTIDE SEQUENCE [LARGE SCALE GENOMIC DNA]</scope>
    <source>
        <strain evidence="1 2">DSM 23421</strain>
    </source>
</reference>
<dbReference type="EMBL" id="FNAO01000006">
    <property type="protein sequence ID" value="SDE60084.1"/>
    <property type="molecule type" value="Genomic_DNA"/>
</dbReference>
<keyword evidence="2" id="KW-1185">Reference proteome</keyword>
<dbReference type="OrthoDB" id="1426706at2"/>
<protein>
    <submittedName>
        <fullName evidence="1">Uncharacterized protein</fullName>
    </submittedName>
</protein>
<evidence type="ECO:0000313" key="2">
    <source>
        <dbReference type="Proteomes" id="UP000199109"/>
    </source>
</evidence>
<dbReference type="Proteomes" id="UP000199109">
    <property type="component" value="Unassembled WGS sequence"/>
</dbReference>